<reference evidence="4" key="1">
    <citation type="submission" date="2023-04" db="EMBL/GenBank/DDBJ databases">
        <title>Ambrosiozyma monospora NBRC 1965.</title>
        <authorList>
            <person name="Ichikawa N."/>
            <person name="Sato H."/>
            <person name="Tonouchi N."/>
        </authorList>
    </citation>
    <scope>NUCLEOTIDE SEQUENCE</scope>
    <source>
        <strain evidence="4">NBRC 1965</strain>
    </source>
</reference>
<dbReference type="Proteomes" id="UP001165063">
    <property type="component" value="Unassembled WGS sequence"/>
</dbReference>
<dbReference type="InterPro" id="IPR000782">
    <property type="entry name" value="FAS1_domain"/>
</dbReference>
<dbReference type="AlphaFoldDB" id="A0A9W6Z1C5"/>
<dbReference type="InterPro" id="IPR040200">
    <property type="entry name" value="Mug57-like"/>
</dbReference>
<organism evidence="4 5">
    <name type="scientific">Ambrosiozyma monospora</name>
    <name type="common">Yeast</name>
    <name type="synonym">Endomycopsis monosporus</name>
    <dbReference type="NCBI Taxonomy" id="43982"/>
    <lineage>
        <taxon>Eukaryota</taxon>
        <taxon>Fungi</taxon>
        <taxon>Dikarya</taxon>
        <taxon>Ascomycota</taxon>
        <taxon>Saccharomycotina</taxon>
        <taxon>Pichiomycetes</taxon>
        <taxon>Pichiales</taxon>
        <taxon>Pichiaceae</taxon>
        <taxon>Ambrosiozyma</taxon>
    </lineage>
</organism>
<comment type="caution">
    <text evidence="4">The sequence shown here is derived from an EMBL/GenBank/DDBJ whole genome shotgun (WGS) entry which is preliminary data.</text>
</comment>
<dbReference type="Gene3D" id="2.30.180.10">
    <property type="entry name" value="FAS1 domain"/>
    <property type="match status" value="1"/>
</dbReference>
<gene>
    <name evidence="4" type="ORF">Amon01_000646700</name>
</gene>
<dbReference type="SUPFAM" id="SSF82153">
    <property type="entry name" value="FAS1 domain"/>
    <property type="match status" value="1"/>
</dbReference>
<evidence type="ECO:0000313" key="5">
    <source>
        <dbReference type="Proteomes" id="UP001165063"/>
    </source>
</evidence>
<feature type="domain" description="FAS1" evidence="3">
    <location>
        <begin position="287"/>
        <end position="446"/>
    </location>
</feature>
<evidence type="ECO:0000256" key="2">
    <source>
        <dbReference type="SAM" id="SignalP"/>
    </source>
</evidence>
<evidence type="ECO:0000313" key="4">
    <source>
        <dbReference type="EMBL" id="GMG40957.1"/>
    </source>
</evidence>
<name>A0A9W6Z1C5_AMBMO</name>
<accession>A0A9W6Z1C5</accession>
<proteinExistence type="predicted"/>
<evidence type="ECO:0000259" key="3">
    <source>
        <dbReference type="PROSITE" id="PS50213"/>
    </source>
</evidence>
<protein>
    <submittedName>
        <fullName evidence="4">Unnamed protein product</fullName>
    </submittedName>
</protein>
<dbReference type="InterPro" id="IPR036378">
    <property type="entry name" value="FAS1_dom_sf"/>
</dbReference>
<dbReference type="PANTHER" id="PTHR28156">
    <property type="entry name" value="FAS1 DOMAIN-CONTAINING PROTEIN YDR262W"/>
    <property type="match status" value="1"/>
</dbReference>
<evidence type="ECO:0000256" key="1">
    <source>
        <dbReference type="ARBA" id="ARBA00022729"/>
    </source>
</evidence>
<feature type="chain" id="PRO_5040850259" evidence="2">
    <location>
        <begin position="22"/>
        <end position="452"/>
    </location>
</feature>
<dbReference type="EMBL" id="BSXU01004139">
    <property type="protein sequence ID" value="GMG40957.1"/>
    <property type="molecule type" value="Genomic_DNA"/>
</dbReference>
<keyword evidence="1 2" id="KW-0732">Signal</keyword>
<sequence>MKFNTNILFTVLAILSTTTYAKNVVHFNNLKRDAVEETQQLSKRDAKHLANLNLVVDDYDLEKRDAKNIANLNLVLHDKREPEAKNLVSLDLVYDEDDLKSKLVKKDGKNVYSLTLIDDDEQKVKRDAKNVVHLNLVADDKKVKRDAKNVAHLNLVADEDKKIKREAKNVAHLNLVADDKKIKRESKNVVHLNLVADDEKKVKRDAKNLVHLNLVLDDEKIKRDAKNRYVVNIAVDDDEDLLSKRDEQGVISLDLTKSQDPLFIPEIGAIPAPEEEMKYTLFPDVKAGSVADALIQNKDVSIFSGYIRDLVDLYSKCESTDGYSIYSADNKKGMLLVFAPTDDAIYQLSSKPWSFPYPVDAESTNAEETTQANVRSFVESHIVETSDLDFSGSKAVKLQSINGNIIKLKNFDDGFKVGLPDVAEWLSIENIEILDNGAVLTISKTLSWPGRY</sequence>
<feature type="signal peptide" evidence="2">
    <location>
        <begin position="1"/>
        <end position="21"/>
    </location>
</feature>
<dbReference type="PROSITE" id="PS50213">
    <property type="entry name" value="FAS1"/>
    <property type="match status" value="1"/>
</dbReference>
<dbReference type="PANTHER" id="PTHR28156:SF1">
    <property type="entry name" value="FAS1 DOMAIN-CONTAINING PROTEIN YDR262W"/>
    <property type="match status" value="1"/>
</dbReference>
<dbReference type="OrthoDB" id="5551751at2759"/>
<keyword evidence="5" id="KW-1185">Reference proteome</keyword>